<dbReference type="InterPro" id="IPR009072">
    <property type="entry name" value="Histone-fold"/>
</dbReference>
<evidence type="ECO:0000256" key="1">
    <source>
        <dbReference type="ARBA" id="ARBA00004123"/>
    </source>
</evidence>
<keyword evidence="8" id="KW-1185">Reference proteome</keyword>
<dbReference type="GO" id="GO:0031297">
    <property type="term" value="P:replication fork processing"/>
    <property type="evidence" value="ECO:0007669"/>
    <property type="project" value="TreeGrafter"/>
</dbReference>
<dbReference type="Proteomes" id="UP000761534">
    <property type="component" value="Unassembled WGS sequence"/>
</dbReference>
<dbReference type="PANTHER" id="PTHR28680">
    <property type="entry name" value="CENTROMERE PROTEIN X"/>
    <property type="match status" value="1"/>
</dbReference>
<dbReference type="Gene3D" id="1.10.20.10">
    <property type="entry name" value="Histone, subunit A"/>
    <property type="match status" value="1"/>
</dbReference>
<comment type="similarity">
    <text evidence="2">Belongs to the CENP-X/MHF2 family.</text>
</comment>
<gene>
    <name evidence="7" type="ORF">TRICI_006566</name>
</gene>
<proteinExistence type="inferred from homology"/>
<evidence type="ECO:0000313" key="8">
    <source>
        <dbReference type="Proteomes" id="UP000761534"/>
    </source>
</evidence>
<keyword evidence="4" id="KW-0238">DNA-binding</keyword>
<dbReference type="AlphaFoldDB" id="A0A642UGH7"/>
<name>A0A642UGH7_9ASCO</name>
<dbReference type="InterPro" id="IPR018552">
    <property type="entry name" value="CENP-X"/>
</dbReference>
<reference evidence="7" key="1">
    <citation type="journal article" date="2019" name="G3 (Bethesda)">
        <title>Genome Assemblies of Two Rare Opportunistic Yeast Pathogens: Diutina rugosa (syn. Candida rugosa) and Trichomonascus ciferrii (syn. Candida ciferrii).</title>
        <authorList>
            <person name="Mixao V."/>
            <person name="Saus E."/>
            <person name="Hansen A.P."/>
            <person name="Lass-Florl C."/>
            <person name="Gabaldon T."/>
        </authorList>
    </citation>
    <scope>NUCLEOTIDE SEQUENCE</scope>
    <source>
        <strain evidence="7">CBS 4856</strain>
    </source>
</reference>
<sequence>MSGNGTFSEDAVHKIFNDASFTRKDTRISGDALKCCAEYLRVFTREAIWRSDQERQERQAGMRDKASTTSNIVEASDLEKIKDDLKLDF</sequence>
<evidence type="ECO:0000256" key="6">
    <source>
        <dbReference type="ARBA" id="ARBA00023242"/>
    </source>
</evidence>
<evidence type="ECO:0000256" key="4">
    <source>
        <dbReference type="ARBA" id="ARBA00023125"/>
    </source>
</evidence>
<comment type="caution">
    <text evidence="7">The sequence shown here is derived from an EMBL/GenBank/DDBJ whole genome shotgun (WGS) entry which is preliminary data.</text>
</comment>
<dbReference type="GO" id="GO:0003677">
    <property type="term" value="F:DNA binding"/>
    <property type="evidence" value="ECO:0007669"/>
    <property type="project" value="UniProtKB-KW"/>
</dbReference>
<accession>A0A642UGH7</accession>
<evidence type="ECO:0000256" key="3">
    <source>
        <dbReference type="ARBA" id="ARBA00022763"/>
    </source>
</evidence>
<dbReference type="VEuPathDB" id="FungiDB:TRICI_006566"/>
<dbReference type="GO" id="GO:0000712">
    <property type="term" value="P:resolution of meiotic recombination intermediates"/>
    <property type="evidence" value="ECO:0007669"/>
    <property type="project" value="TreeGrafter"/>
</dbReference>
<dbReference type="GO" id="GO:0051382">
    <property type="term" value="P:kinetochore assembly"/>
    <property type="evidence" value="ECO:0007669"/>
    <property type="project" value="InterPro"/>
</dbReference>
<evidence type="ECO:0000256" key="5">
    <source>
        <dbReference type="ARBA" id="ARBA00023204"/>
    </source>
</evidence>
<dbReference type="OrthoDB" id="2500381at2759"/>
<keyword evidence="3" id="KW-0227">DNA damage</keyword>
<evidence type="ECO:0000256" key="2">
    <source>
        <dbReference type="ARBA" id="ARBA00009359"/>
    </source>
</evidence>
<keyword evidence="5" id="KW-0234">DNA repair</keyword>
<dbReference type="GO" id="GO:0006281">
    <property type="term" value="P:DNA repair"/>
    <property type="evidence" value="ECO:0007669"/>
    <property type="project" value="UniProtKB-KW"/>
</dbReference>
<dbReference type="GO" id="GO:0046982">
    <property type="term" value="F:protein heterodimerization activity"/>
    <property type="evidence" value="ECO:0007669"/>
    <property type="project" value="InterPro"/>
</dbReference>
<dbReference type="PANTHER" id="PTHR28680:SF1">
    <property type="entry name" value="CENTROMERE PROTEIN X"/>
    <property type="match status" value="1"/>
</dbReference>
<dbReference type="Pfam" id="PF09415">
    <property type="entry name" value="CENP-X"/>
    <property type="match status" value="1"/>
</dbReference>
<evidence type="ECO:0000313" key="7">
    <source>
        <dbReference type="EMBL" id="KAA8898437.1"/>
    </source>
</evidence>
<dbReference type="EMBL" id="SWFS01000545">
    <property type="protein sequence ID" value="KAA8898437.1"/>
    <property type="molecule type" value="Genomic_DNA"/>
</dbReference>
<comment type="subcellular location">
    <subcellularLocation>
        <location evidence="1">Nucleus</location>
    </subcellularLocation>
</comment>
<protein>
    <submittedName>
        <fullName evidence="7">Uncharacterized protein</fullName>
    </submittedName>
</protein>
<dbReference type="GO" id="GO:0071821">
    <property type="term" value="C:FANCM-MHF complex"/>
    <property type="evidence" value="ECO:0007669"/>
    <property type="project" value="TreeGrafter"/>
</dbReference>
<dbReference type="CDD" id="cd22921">
    <property type="entry name" value="HFD_CENP-X"/>
    <property type="match status" value="1"/>
</dbReference>
<organism evidence="7 8">
    <name type="scientific">Trichomonascus ciferrii</name>
    <dbReference type="NCBI Taxonomy" id="44093"/>
    <lineage>
        <taxon>Eukaryota</taxon>
        <taxon>Fungi</taxon>
        <taxon>Dikarya</taxon>
        <taxon>Ascomycota</taxon>
        <taxon>Saccharomycotina</taxon>
        <taxon>Dipodascomycetes</taxon>
        <taxon>Dipodascales</taxon>
        <taxon>Trichomonascaceae</taxon>
        <taxon>Trichomonascus</taxon>
        <taxon>Trichomonascus ciferrii complex</taxon>
    </lineage>
</organism>
<keyword evidence="6" id="KW-0539">Nucleus</keyword>